<dbReference type="Gene3D" id="3.40.50.150">
    <property type="entry name" value="Vaccinia Virus protein VP39"/>
    <property type="match status" value="1"/>
</dbReference>
<evidence type="ECO:0000256" key="1">
    <source>
        <dbReference type="ARBA" id="ARBA00022603"/>
    </source>
</evidence>
<dbReference type="eggNOG" id="COG0338">
    <property type="taxonomic scope" value="Bacteria"/>
</dbReference>
<dbReference type="Proteomes" id="UP000012984">
    <property type="component" value="Chromosome"/>
</dbReference>
<dbReference type="AlphaFoldDB" id="M9WH48"/>
<evidence type="ECO:0000256" key="3">
    <source>
        <dbReference type="ARBA" id="ARBA00022691"/>
    </source>
</evidence>
<dbReference type="PATRIC" id="fig|1292033.3.peg.282"/>
<keyword evidence="2 4" id="KW-0808">Transferase</keyword>
<evidence type="ECO:0000313" key="4">
    <source>
        <dbReference type="EMBL" id="AGJ90714.1"/>
    </source>
</evidence>
<dbReference type="SUPFAM" id="SSF53335">
    <property type="entry name" value="S-adenosyl-L-methionine-dependent methyltransferases"/>
    <property type="match status" value="1"/>
</dbReference>
<dbReference type="HOGENOM" id="CLU_1282035_0_0_14"/>
<dbReference type="PANTHER" id="PTHR30481">
    <property type="entry name" value="DNA ADENINE METHYLASE"/>
    <property type="match status" value="1"/>
</dbReference>
<protein>
    <submittedName>
        <fullName evidence="4">Adenine-specific DNA methyltransferase</fullName>
    </submittedName>
</protein>
<reference evidence="4 5" key="1">
    <citation type="journal article" date="2013" name="Genome Announc.">
        <title>Complete Genome Sequence of Mycoplasma putrefaciens Strain 9231, One of the Agents of Contagious Agalactia in Goats.</title>
        <authorList>
            <person name="Dupuy V."/>
            <person name="Sirand-Pugnet P."/>
            <person name="Baranowski E."/>
            <person name="Barre A."/>
            <person name="Breton M."/>
            <person name="Couture C."/>
            <person name="Dordet-Frisoni E."/>
            <person name="Gaurivaud P."/>
            <person name="Jacob D."/>
            <person name="Lemaitre C."/>
            <person name="Manso-Silvan L."/>
            <person name="Nikolski M."/>
            <person name="Nouvel L.X."/>
            <person name="Poumarat F."/>
            <person name="Tardy F."/>
            <person name="Thebault P."/>
            <person name="Theil S."/>
            <person name="Citti C."/>
            <person name="Blanchard A."/>
            <person name="Thiaucourt F."/>
        </authorList>
    </citation>
    <scope>NUCLEOTIDE SEQUENCE [LARGE SCALE GENOMIC DNA]</scope>
    <source>
        <strain evidence="4">Mput9231</strain>
    </source>
</reference>
<organism evidence="4 5">
    <name type="scientific">Mycoplasma putrefaciens Mput9231</name>
    <dbReference type="NCBI Taxonomy" id="1292033"/>
    <lineage>
        <taxon>Bacteria</taxon>
        <taxon>Bacillati</taxon>
        <taxon>Mycoplasmatota</taxon>
        <taxon>Mollicutes</taxon>
        <taxon>Mycoplasmataceae</taxon>
        <taxon>Mycoplasma</taxon>
    </lineage>
</organism>
<dbReference type="GO" id="GO:1904047">
    <property type="term" value="F:S-adenosyl-L-methionine binding"/>
    <property type="evidence" value="ECO:0007669"/>
    <property type="project" value="TreeGrafter"/>
</dbReference>
<accession>M9WH48</accession>
<dbReference type="GO" id="GO:0032259">
    <property type="term" value="P:methylation"/>
    <property type="evidence" value="ECO:0007669"/>
    <property type="project" value="UniProtKB-KW"/>
</dbReference>
<dbReference type="EMBL" id="CP004357">
    <property type="protein sequence ID" value="AGJ90714.1"/>
    <property type="molecule type" value="Genomic_DNA"/>
</dbReference>
<dbReference type="GO" id="GO:0043565">
    <property type="term" value="F:sequence-specific DNA binding"/>
    <property type="evidence" value="ECO:0007669"/>
    <property type="project" value="TreeGrafter"/>
</dbReference>
<name>M9WH48_9MOLU</name>
<dbReference type="OrthoDB" id="9805629at2"/>
<sequence length="230" mass="27119">MISKQNLKKVSPVISYYGSKFRLLDKIFSLLDLQENDIFLDLFGGSGIVGVNAKEIFNCKVIINDYDRILPLDIEYALRNVLSFEGNCKNYTIARWKYFLKRLDNKWVDKFYKYNDILKRVRITSYDYQTILNKIIDNTNTNLKPTKIYVDPPYFNKKGLYKSSFNDEQHIKLFKLLEILKPFSRIVISYNDSVFIRKLYSNWKIIEITKTNTSGIVKTKNVTELLITNV</sequence>
<dbReference type="GO" id="GO:0009307">
    <property type="term" value="P:DNA restriction-modification system"/>
    <property type="evidence" value="ECO:0007669"/>
    <property type="project" value="InterPro"/>
</dbReference>
<dbReference type="KEGG" id="mput:MPUT9231_2900"/>
<evidence type="ECO:0000256" key="2">
    <source>
        <dbReference type="ARBA" id="ARBA00022679"/>
    </source>
</evidence>
<dbReference type="GO" id="GO:0009007">
    <property type="term" value="F:site-specific DNA-methyltransferase (adenine-specific) activity"/>
    <property type="evidence" value="ECO:0007669"/>
    <property type="project" value="UniProtKB-EC"/>
</dbReference>
<evidence type="ECO:0000313" key="5">
    <source>
        <dbReference type="Proteomes" id="UP000012984"/>
    </source>
</evidence>
<keyword evidence="5" id="KW-1185">Reference proteome</keyword>
<proteinExistence type="predicted"/>
<dbReference type="Pfam" id="PF02086">
    <property type="entry name" value="MethyltransfD12"/>
    <property type="match status" value="2"/>
</dbReference>
<keyword evidence="1 4" id="KW-0489">Methyltransferase</keyword>
<dbReference type="InterPro" id="IPR029063">
    <property type="entry name" value="SAM-dependent_MTases_sf"/>
</dbReference>
<gene>
    <name evidence="4" type="primary">dam</name>
    <name evidence="4" type="ORF">MPUT9231_2900</name>
</gene>
<dbReference type="GO" id="GO:0006298">
    <property type="term" value="P:mismatch repair"/>
    <property type="evidence" value="ECO:0007669"/>
    <property type="project" value="TreeGrafter"/>
</dbReference>
<dbReference type="RefSeq" id="WP_015587332.1">
    <property type="nucleotide sequence ID" value="NC_021083.1"/>
</dbReference>
<keyword evidence="3" id="KW-0949">S-adenosyl-L-methionine</keyword>
<dbReference type="InterPro" id="IPR012327">
    <property type="entry name" value="MeTrfase_D12"/>
</dbReference>